<name>A0A4V5NGP4_9PEZI</name>
<dbReference type="Pfam" id="PF00400">
    <property type="entry name" value="WD40"/>
    <property type="match status" value="2"/>
</dbReference>
<dbReference type="OrthoDB" id="8883818at2759"/>
<keyword evidence="3" id="KW-1185">Reference proteome</keyword>
<evidence type="ECO:0000313" key="3">
    <source>
        <dbReference type="Proteomes" id="UP000309340"/>
    </source>
</evidence>
<proteinExistence type="predicted"/>
<accession>A0A4V5NGP4</accession>
<feature type="region of interest" description="Disordered" evidence="1">
    <location>
        <begin position="580"/>
        <end position="600"/>
    </location>
</feature>
<dbReference type="STRING" id="329884.A0A4V5NGP4"/>
<evidence type="ECO:0000256" key="1">
    <source>
        <dbReference type="SAM" id="MobiDB-lite"/>
    </source>
</evidence>
<feature type="region of interest" description="Disordered" evidence="1">
    <location>
        <begin position="753"/>
        <end position="824"/>
    </location>
</feature>
<dbReference type="SMART" id="SM00320">
    <property type="entry name" value="WD40"/>
    <property type="match status" value="7"/>
</dbReference>
<dbReference type="Proteomes" id="UP000309340">
    <property type="component" value="Unassembled WGS sequence"/>
</dbReference>
<dbReference type="GO" id="GO:0000462">
    <property type="term" value="P:maturation of SSU-rRNA from tricistronic rRNA transcript (SSU-rRNA, 5.8S rRNA, LSU-rRNA)"/>
    <property type="evidence" value="ECO:0007669"/>
    <property type="project" value="InterPro"/>
</dbReference>
<protein>
    <submittedName>
        <fullName evidence="2">Uncharacterized protein</fullName>
    </submittedName>
</protein>
<dbReference type="PANTHER" id="PTHR44163">
    <property type="entry name" value="U3 SMALL NUCLEOLAR RNA-ASSOCIATED PROTEIN 4 HOMOLOG"/>
    <property type="match status" value="1"/>
</dbReference>
<dbReference type="EMBL" id="NAJQ01000205">
    <property type="protein sequence ID" value="TKA75049.1"/>
    <property type="molecule type" value="Genomic_DNA"/>
</dbReference>
<feature type="compositionally biased region" description="Polar residues" evidence="1">
    <location>
        <begin position="791"/>
        <end position="809"/>
    </location>
</feature>
<sequence length="894" mass="98304">MDVHRARFVPYPTSAISALAFSRSNDSGYTGAVAALRLAIGRANGDIEIWNPLTGQWVQETVCLGDGKSVDGLAWTQDPDEADSDGNITPGQQRLFSIASSPAVTEWDLATSEPKRRSTGNFSEVWCFAAQPRWKPSKIVQDEPRSQDIVAGCGDGTLVVLSTADNDLQFKRFLARVAGKRARCMCITYQNRDTVVAGFADSMIRVYDARNNSQVRQMSLGVGLPGAPKNAFVWTIKVLPNGDIVSGDSNGEVRIWDGRNHSLLQRLTGHDNDCLDLVTSADGHTIFSGSIDGRMAIYRQSLGEGGRKSWAKHSHRRAHSGEVKSMGAFDSKHGLSVVVSGGSDAAPVLTPLREYGKENSRSLPSLPQDPKVVSAPKARLIASWWEKDISIWRIARQSTIDAISQPQKPRKLVAKLSLDVRQAIRSVSISADGRLLAAATASDIKVFQLRGRTDSDALAVRRIQTPKEYATLGARLLSFSPDAKWLAAVTPDSEVHVARFAADTEQPKRLICLAQTVELDRRHRKLPPSAFKEYDRTLERLAFGGDSSVLVAGDVSGYLDSWVLEGHEDFTAAAVDITKHDSDKASSDDDSDDDSDTSDDDDALVVFSGQHWTDNPTGHLLPKLDSAPLVLTFRPTVTPTHALMNGNPGVHSTRHNPHAHSHALPIGEHRLWVMTARHQMYEFDVLAGKLSDWSRRNPTAALPEEFRQIKDRVVDAVWDVAGQRERLWLYGTSWVFMLAVGTNLADAESVALVKKRKRRARGPSHKDDTSSKRLKPSSGAGDRVEAHRSLSGPQSMTRTANGRSVNVDITRSERLPDEDDEMDADLDLPGLRLARLRSNGSEGEAAQQDSQPKGQRKWWCTFKYRPILGMVPLEDATMPDEDRALEVAIVERPL</sequence>
<organism evidence="2 3">
    <name type="scientific">Friedmanniomyces simplex</name>
    <dbReference type="NCBI Taxonomy" id="329884"/>
    <lineage>
        <taxon>Eukaryota</taxon>
        <taxon>Fungi</taxon>
        <taxon>Dikarya</taxon>
        <taxon>Ascomycota</taxon>
        <taxon>Pezizomycotina</taxon>
        <taxon>Dothideomycetes</taxon>
        <taxon>Dothideomycetidae</taxon>
        <taxon>Mycosphaerellales</taxon>
        <taxon>Teratosphaeriaceae</taxon>
        <taxon>Friedmanniomyces</taxon>
    </lineage>
</organism>
<comment type="caution">
    <text evidence="2">The sequence shown here is derived from an EMBL/GenBank/DDBJ whole genome shotgun (WGS) entry which is preliminary data.</text>
</comment>
<dbReference type="InterPro" id="IPR046351">
    <property type="entry name" value="UTP4"/>
</dbReference>
<dbReference type="InterPro" id="IPR015943">
    <property type="entry name" value="WD40/YVTN_repeat-like_dom_sf"/>
</dbReference>
<gene>
    <name evidence="2" type="ORF">B0A55_05997</name>
</gene>
<dbReference type="InterPro" id="IPR011047">
    <property type="entry name" value="Quinoprotein_ADH-like_sf"/>
</dbReference>
<dbReference type="AlphaFoldDB" id="A0A4V5NGP4"/>
<dbReference type="Gene3D" id="2.130.10.10">
    <property type="entry name" value="YVTN repeat-like/Quinoprotein amine dehydrogenase"/>
    <property type="match status" value="2"/>
</dbReference>
<dbReference type="SUPFAM" id="SSF50998">
    <property type="entry name" value="Quinoprotein alcohol dehydrogenase-like"/>
    <property type="match status" value="1"/>
</dbReference>
<reference evidence="2 3" key="1">
    <citation type="submission" date="2017-03" db="EMBL/GenBank/DDBJ databases">
        <title>Genomes of endolithic fungi from Antarctica.</title>
        <authorList>
            <person name="Coleine C."/>
            <person name="Masonjones S."/>
            <person name="Stajich J.E."/>
        </authorList>
    </citation>
    <scope>NUCLEOTIDE SEQUENCE [LARGE SCALE GENOMIC DNA]</scope>
    <source>
        <strain evidence="2 3">CCFEE 5184</strain>
    </source>
</reference>
<feature type="compositionally biased region" description="Acidic residues" evidence="1">
    <location>
        <begin position="588"/>
        <end position="600"/>
    </location>
</feature>
<feature type="compositionally biased region" description="Basic residues" evidence="1">
    <location>
        <begin position="753"/>
        <end position="763"/>
    </location>
</feature>
<evidence type="ECO:0000313" key="2">
    <source>
        <dbReference type="EMBL" id="TKA75049.1"/>
    </source>
</evidence>
<dbReference type="GO" id="GO:0032040">
    <property type="term" value="C:small-subunit processome"/>
    <property type="evidence" value="ECO:0007669"/>
    <property type="project" value="TreeGrafter"/>
</dbReference>
<dbReference type="InterPro" id="IPR001680">
    <property type="entry name" value="WD40_rpt"/>
</dbReference>
<dbReference type="GO" id="GO:0030686">
    <property type="term" value="C:90S preribosome"/>
    <property type="evidence" value="ECO:0007669"/>
    <property type="project" value="InterPro"/>
</dbReference>
<dbReference type="GO" id="GO:0003723">
    <property type="term" value="F:RNA binding"/>
    <property type="evidence" value="ECO:0007669"/>
    <property type="project" value="TreeGrafter"/>
</dbReference>
<dbReference type="GO" id="GO:0034455">
    <property type="term" value="C:t-UTP complex"/>
    <property type="evidence" value="ECO:0007669"/>
    <property type="project" value="TreeGrafter"/>
</dbReference>
<dbReference type="PANTHER" id="PTHR44163:SF1">
    <property type="entry name" value="U3 SMALL NUCLEOLAR RNA-ASSOCIATED PROTEIN 4 HOMOLOG"/>
    <property type="match status" value="1"/>
</dbReference>